<dbReference type="FunFam" id="2.60.40.1180:FF:000019">
    <property type="entry name" value="Alpha-mannosidase 2"/>
    <property type="match status" value="1"/>
</dbReference>
<dbReference type="SUPFAM" id="SSF88713">
    <property type="entry name" value="Glycoside hydrolase/deacetylase"/>
    <property type="match status" value="1"/>
</dbReference>
<dbReference type="InterPro" id="IPR015341">
    <property type="entry name" value="Glyco_hydro_38_cen"/>
</dbReference>
<dbReference type="PROSITE" id="PS51257">
    <property type="entry name" value="PROKAR_LIPOPROTEIN"/>
    <property type="match status" value="1"/>
</dbReference>
<dbReference type="InterPro" id="IPR011330">
    <property type="entry name" value="Glyco_hydro/deAcase_b/a-brl"/>
</dbReference>
<evidence type="ECO:0000256" key="2">
    <source>
        <dbReference type="ARBA" id="ARBA00004922"/>
    </source>
</evidence>
<organism evidence="19 20">
    <name type="scientific">Paralvinella palmiformis</name>
    <dbReference type="NCBI Taxonomy" id="53620"/>
    <lineage>
        <taxon>Eukaryota</taxon>
        <taxon>Metazoa</taxon>
        <taxon>Spiralia</taxon>
        <taxon>Lophotrochozoa</taxon>
        <taxon>Annelida</taxon>
        <taxon>Polychaeta</taxon>
        <taxon>Sedentaria</taxon>
        <taxon>Canalipalpata</taxon>
        <taxon>Terebellida</taxon>
        <taxon>Terebelliformia</taxon>
        <taxon>Alvinellidae</taxon>
        <taxon>Paralvinella</taxon>
    </lineage>
</organism>
<keyword evidence="10" id="KW-0333">Golgi apparatus</keyword>
<dbReference type="Gene3D" id="1.20.1270.50">
    <property type="entry name" value="Glycoside hydrolase family 38, central domain"/>
    <property type="match status" value="1"/>
</dbReference>
<keyword evidence="8" id="KW-0735">Signal-anchor</keyword>
<comment type="subcellular location">
    <subcellularLocation>
        <location evidence="1">Golgi apparatus membrane</location>
        <topology evidence="1">Single-pass type II membrane protein</topology>
    </subcellularLocation>
</comment>
<keyword evidence="7 16" id="KW-0862">Zinc</keyword>
<dbReference type="FunFam" id="1.20.1270.50:FF:000001">
    <property type="entry name" value="Alpha-mannosidase"/>
    <property type="match status" value="1"/>
</dbReference>
<dbReference type="GO" id="GO:0046872">
    <property type="term" value="F:metal ion binding"/>
    <property type="evidence" value="ECO:0007669"/>
    <property type="project" value="UniProtKB-KW"/>
</dbReference>
<keyword evidence="13 16" id="KW-0326">Glycosidase</keyword>
<evidence type="ECO:0000256" key="8">
    <source>
        <dbReference type="ARBA" id="ARBA00022968"/>
    </source>
</evidence>
<dbReference type="PANTHER" id="PTHR11607">
    <property type="entry name" value="ALPHA-MANNOSIDASE"/>
    <property type="match status" value="1"/>
</dbReference>
<evidence type="ECO:0000256" key="3">
    <source>
        <dbReference type="ARBA" id="ARBA00009792"/>
    </source>
</evidence>
<dbReference type="InterPro" id="IPR028995">
    <property type="entry name" value="Glyco_hydro_57/38_cen_sf"/>
</dbReference>
<evidence type="ECO:0000256" key="5">
    <source>
        <dbReference type="ARBA" id="ARBA00022723"/>
    </source>
</evidence>
<sequence>MKQYMALLGAAMFFVACFSLYLMLESVSLGARTGVFDDGLSNIELKIQEIEQDLKKNHETISLIKETVQRFAKEGDSKNLAELQKALNIIERQNIQLGGHLTGSVLSNITGYTQSTMLMTGEMCQFSKLPSPKIDVQMIDVYDKLSFDNPDGGVWKQGFPISYNVNQYATHPLKVFVIPHSHCDPGWLKTYERYYFDQVRHILNNMVDKLEQYPQMRFIYAEVSFFSMWWSEIDDNRKQRVRKLLEDKRFEIVTGGWVMNDEANTHYFAMVDQMIEGNQWLLNELGIKPQSGWAIDPFGHSPTMAYLLHKMEINNMLIQRTHYSVKKYLAREKQLEFLWRQNWDHDGKTDTFCHLMPFYSYDVPHTCGPDPSICCQFDFKRAEILLDQYRKKSQLYRNNVVLIPLGDDFRYEKANEWDQQFSNYQKLFDYMNSKTEWKVQAQFGTLTDYFTALRQRADTDIQEKPSGYPVLSGDFYTYADREDHYWSGYFTSRPFYKRMDRELETHVRGGEILYSQSVMYSRHHGITTYPAELFMKHLVMARRNLGLYQHHDGVTGTAKDFVMADYGSKMLEAMNMMKKVMTESTLFILTKDKSAYTYDASKPLLDVDEQRGSYDSLPERTMLIVMDTPKSIVFYNSLAHTRTSIVCVYVNEANVEVKDSTGRVVQSQVDPFWNSLQDISDTKFKLRFEVTVPALGLSTYTIRKVTDGSNTKNTVADITVYNAVAGESTPQSTRHFQVNQNTGSSIYLENAKIKLHVSSFTGTLQGITLREHGESMKTVLQFMTYGVKNVKEKSGAYLFIPDGQAKPLIYEKPYVRVIKGPISSEVQSILPVVDHKITIYNSPGLDGLAVDIHNLVNIKQFNNVELVMRLSTDIGNTDGTFYTDLNGFQIQRRKTYAKLPLQANYYPMPTMSYIEDQKFRFSIFSGQSLGCSSLEKGWLEVMQDRRLNQDDNRGLGQGVLDNKKTLNRFILSLEKRLPGKQRLPVQAVGYPSLVSHITSQELIHPIFIMPQSDVTYKPLQLLPSHSLLSQDLSCDLHLVNLRAAHYPEHDAKLRFQPKDDLMLIVHRLGIDCTFPVKSLHCSISASGKINFLELFKDLAVSSVQRTSLSFIHDRDSINVKIPVEIPTMEIEAFKVIAH</sequence>
<dbReference type="GO" id="GO:0006491">
    <property type="term" value="P:N-glycan processing"/>
    <property type="evidence" value="ECO:0007669"/>
    <property type="project" value="TreeGrafter"/>
</dbReference>
<dbReference type="Pfam" id="PF07748">
    <property type="entry name" value="Glyco_hydro_38C"/>
    <property type="match status" value="1"/>
</dbReference>
<evidence type="ECO:0000256" key="15">
    <source>
        <dbReference type="ARBA" id="ARBA00093232"/>
    </source>
</evidence>
<evidence type="ECO:0000256" key="13">
    <source>
        <dbReference type="ARBA" id="ARBA00023295"/>
    </source>
</evidence>
<evidence type="ECO:0000256" key="16">
    <source>
        <dbReference type="RuleBase" id="RU361199"/>
    </source>
</evidence>
<keyword evidence="4" id="KW-0812">Transmembrane</keyword>
<dbReference type="SMART" id="SM00872">
    <property type="entry name" value="Alpha-mann_mid"/>
    <property type="match status" value="1"/>
</dbReference>
<dbReference type="InterPro" id="IPR050843">
    <property type="entry name" value="Glycosyl_Hydrlase_38"/>
</dbReference>
<dbReference type="Pfam" id="PF01074">
    <property type="entry name" value="Glyco_hydro_38N"/>
    <property type="match status" value="1"/>
</dbReference>
<dbReference type="Gene3D" id="2.60.40.1180">
    <property type="entry name" value="Golgi alpha-mannosidase II"/>
    <property type="match status" value="1"/>
</dbReference>
<comment type="function">
    <text evidence="14">Catalyzes the first committed step in the biosynthesis of complex N-glycans. It controls conversion of high mannose to complex N-glycans; the final hydrolytic step in the N-glycan maturation pathway.</text>
</comment>
<evidence type="ECO:0000256" key="17">
    <source>
        <dbReference type="SAM" id="Coils"/>
    </source>
</evidence>
<keyword evidence="12" id="KW-1015">Disulfide bond</keyword>
<dbReference type="InterPro" id="IPR013780">
    <property type="entry name" value="Glyco_hydro_b"/>
</dbReference>
<evidence type="ECO:0000256" key="10">
    <source>
        <dbReference type="ARBA" id="ARBA00023034"/>
    </source>
</evidence>
<dbReference type="InterPro" id="IPR011682">
    <property type="entry name" value="Glyco_hydro_38_C"/>
</dbReference>
<evidence type="ECO:0000256" key="1">
    <source>
        <dbReference type="ARBA" id="ARBA00004323"/>
    </source>
</evidence>
<dbReference type="EC" id="3.2.1.-" evidence="16"/>
<dbReference type="SUPFAM" id="SSF74650">
    <property type="entry name" value="Galactose mutarotase-like"/>
    <property type="match status" value="1"/>
</dbReference>
<dbReference type="InterPro" id="IPR027291">
    <property type="entry name" value="Glyco_hydro_38_N_sf"/>
</dbReference>
<keyword evidence="17" id="KW-0175">Coiled coil</keyword>
<comment type="cofactor">
    <cofactor evidence="16">
        <name>Zn(2+)</name>
        <dbReference type="ChEBI" id="CHEBI:29105"/>
    </cofactor>
    <text evidence="16">Binds 1 zinc ion per subunit.</text>
</comment>
<evidence type="ECO:0000256" key="6">
    <source>
        <dbReference type="ARBA" id="ARBA00022801"/>
    </source>
</evidence>
<dbReference type="CDD" id="cd10809">
    <property type="entry name" value="GH38N_AMII_GMII_SfManIII_like"/>
    <property type="match status" value="1"/>
</dbReference>
<evidence type="ECO:0000256" key="7">
    <source>
        <dbReference type="ARBA" id="ARBA00022833"/>
    </source>
</evidence>
<evidence type="ECO:0000256" key="9">
    <source>
        <dbReference type="ARBA" id="ARBA00022989"/>
    </source>
</evidence>
<comment type="pathway">
    <text evidence="2">Protein modification; protein glycosylation.</text>
</comment>
<dbReference type="PANTHER" id="PTHR11607:SF3">
    <property type="entry name" value="LYSOSOMAL ALPHA-MANNOSIDASE"/>
    <property type="match status" value="1"/>
</dbReference>
<evidence type="ECO:0000313" key="19">
    <source>
        <dbReference type="EMBL" id="KAK2140833.1"/>
    </source>
</evidence>
<dbReference type="InterPro" id="IPR048534">
    <property type="entry name" value="Man2a1-like_dom"/>
</dbReference>
<dbReference type="Gene3D" id="3.20.110.10">
    <property type="entry name" value="Glycoside hydrolase 38, N terminal domain"/>
    <property type="match status" value="1"/>
</dbReference>
<dbReference type="InterPro" id="IPR011013">
    <property type="entry name" value="Gal_mutarotase_sf_dom"/>
</dbReference>
<evidence type="ECO:0000256" key="4">
    <source>
        <dbReference type="ARBA" id="ARBA00022692"/>
    </source>
</evidence>
<dbReference type="AlphaFoldDB" id="A0AAD9IV00"/>
<dbReference type="FunFam" id="3.20.110.10:FF:000010">
    <property type="entry name" value="Alpha-mannosidase"/>
    <property type="match status" value="1"/>
</dbReference>
<comment type="caution">
    <text evidence="19">The sequence shown here is derived from an EMBL/GenBank/DDBJ whole genome shotgun (WGS) entry which is preliminary data.</text>
</comment>
<dbReference type="GO" id="GO:0004572">
    <property type="term" value="F:mannosyl-oligosaccharide 1,3-1,6-alpha-mannosidase activity"/>
    <property type="evidence" value="ECO:0007669"/>
    <property type="project" value="UniProtKB-EC"/>
</dbReference>
<dbReference type="Gene3D" id="2.70.98.30">
    <property type="entry name" value="Golgi alpha-mannosidase II, domain 4"/>
    <property type="match status" value="1"/>
</dbReference>
<keyword evidence="9" id="KW-1133">Transmembrane helix</keyword>
<dbReference type="SUPFAM" id="SSF88688">
    <property type="entry name" value="Families 57/38 glycoside transferase middle domain"/>
    <property type="match status" value="1"/>
</dbReference>
<evidence type="ECO:0000313" key="20">
    <source>
        <dbReference type="Proteomes" id="UP001208570"/>
    </source>
</evidence>
<accession>A0AAD9IV00</accession>
<dbReference type="InterPro" id="IPR000602">
    <property type="entry name" value="Glyco_hydro_38_N"/>
</dbReference>
<dbReference type="InterPro" id="IPR037094">
    <property type="entry name" value="Glyco_hydro_38_cen_sf"/>
</dbReference>
<keyword evidence="5 16" id="KW-0479">Metal-binding</keyword>
<evidence type="ECO:0000256" key="14">
    <source>
        <dbReference type="ARBA" id="ARBA00059516"/>
    </source>
</evidence>
<comment type="catalytic activity">
    <reaction evidence="15">
        <text>N(4)-{beta-D-GlcNAc-(1-&gt;2)-alpha-D-Man-(1-&gt;3)-[alpha-D-Man-(1-&gt;3)-[alpha-D-Man-(1-&gt;6)]-alpha-D-Man-(1-&gt;6)]-beta-D-Man-(1-&gt;4)-beta-D-GlcNAc-(1-&gt;4)-beta-D-GlcNAc}-L-asparaginyl-[protein] + 2 H2O = 2 alpha-D-mannopyranose + an N(4)-{beta-D-GlcNAc-(1-&gt;2)-alpha-D-Man-(1-&gt;3)-[alpha-D-Man-(1-&gt;6)]-beta-D-Man-(1-&gt;4)-beta-D-GlcNAc-(1-&gt;4)-beta-D-GlcNAc}-L-asparaginyl-[protein]</text>
        <dbReference type="Rhea" id="RHEA:56052"/>
        <dbReference type="Rhea" id="RHEA-COMP:14368"/>
        <dbReference type="Rhea" id="RHEA-COMP:14369"/>
        <dbReference type="ChEBI" id="CHEBI:15377"/>
        <dbReference type="ChEBI" id="CHEBI:28729"/>
        <dbReference type="ChEBI" id="CHEBI:60615"/>
        <dbReference type="ChEBI" id="CHEBI:60625"/>
        <dbReference type="EC" id="3.2.1.114"/>
    </reaction>
</comment>
<name>A0AAD9IV00_9ANNE</name>
<feature type="coiled-coil region" evidence="17">
    <location>
        <begin position="40"/>
        <end position="93"/>
    </location>
</feature>
<gene>
    <name evidence="19" type="ORF">LSH36_1234g00028</name>
</gene>
<dbReference type="GO" id="GO:0006013">
    <property type="term" value="P:mannose metabolic process"/>
    <property type="evidence" value="ECO:0007669"/>
    <property type="project" value="InterPro"/>
</dbReference>
<dbReference type="Pfam" id="PF21260">
    <property type="entry name" value="Laman-like_dom"/>
    <property type="match status" value="1"/>
</dbReference>
<proteinExistence type="inferred from homology"/>
<dbReference type="GO" id="GO:0000139">
    <property type="term" value="C:Golgi membrane"/>
    <property type="evidence" value="ECO:0007669"/>
    <property type="project" value="UniProtKB-SubCell"/>
</dbReference>
<keyword evidence="11" id="KW-0472">Membrane</keyword>
<reference evidence="19" key="1">
    <citation type="journal article" date="2023" name="Mol. Biol. Evol.">
        <title>Third-Generation Sequencing Reveals the Adaptive Role of the Epigenome in Three Deep-Sea Polychaetes.</title>
        <authorList>
            <person name="Perez M."/>
            <person name="Aroh O."/>
            <person name="Sun Y."/>
            <person name="Lan Y."/>
            <person name="Juniper S.K."/>
            <person name="Young C.R."/>
            <person name="Angers B."/>
            <person name="Qian P.Y."/>
        </authorList>
    </citation>
    <scope>NUCLEOTIDE SEQUENCE</scope>
    <source>
        <strain evidence="19">P08H-3</strain>
    </source>
</reference>
<keyword evidence="6 16" id="KW-0378">Hydrolase</keyword>
<comment type="similarity">
    <text evidence="3 16">Belongs to the glycosyl hydrolase 38 family.</text>
</comment>
<keyword evidence="20" id="KW-1185">Reference proteome</keyword>
<evidence type="ECO:0000256" key="12">
    <source>
        <dbReference type="ARBA" id="ARBA00023157"/>
    </source>
</evidence>
<protein>
    <recommendedName>
        <fullName evidence="16">Alpha-mannosidase</fullName>
        <ecNumber evidence="16">3.2.1.-</ecNumber>
    </recommendedName>
</protein>
<dbReference type="Proteomes" id="UP001208570">
    <property type="component" value="Unassembled WGS sequence"/>
</dbReference>
<evidence type="ECO:0000259" key="18">
    <source>
        <dbReference type="SMART" id="SM00872"/>
    </source>
</evidence>
<dbReference type="FunFam" id="2.70.98.30:FF:000002">
    <property type="entry name" value="Alpha-mannosidase"/>
    <property type="match status" value="1"/>
</dbReference>
<feature type="domain" description="Glycoside hydrolase family 38 central" evidence="18">
    <location>
        <begin position="484"/>
        <end position="570"/>
    </location>
</feature>
<dbReference type="EMBL" id="JAODUP010001234">
    <property type="protein sequence ID" value="KAK2140833.1"/>
    <property type="molecule type" value="Genomic_DNA"/>
</dbReference>
<dbReference type="Pfam" id="PF09261">
    <property type="entry name" value="Alpha-mann_mid"/>
    <property type="match status" value="1"/>
</dbReference>
<dbReference type="GO" id="GO:0030246">
    <property type="term" value="F:carbohydrate binding"/>
    <property type="evidence" value="ECO:0007669"/>
    <property type="project" value="InterPro"/>
</dbReference>
<evidence type="ECO:0000256" key="11">
    <source>
        <dbReference type="ARBA" id="ARBA00023136"/>
    </source>
</evidence>